<sequence length="302" mass="34221">MKKLFFSFFLSLFFIAAFAQKTDLQLNLEVNETYFQKSNTSMSIAQNVQGMEMDIEMNLIGELSFKVVDFKDGVYDMEVQYNSMEMDMKMPMGGMRLKSGDDSNPMSKMFTNIVRVPFNLKMNQLGRIQEMSGFENLYEKMFSDFPGMSPEQMAQMKEQVSGTFGEESLRGNLEMILAIYPAQQVAVGDNWNIESELNSSINALVNTQYTYLGSDDAHHRISGEASLTSNPVPMEMQGMTVRSEMNGKVKSDILVDKITGWVYEAKVSQEVEGTTIMEANPQMPDGMRIPMKMKAEMVFSNK</sequence>
<dbReference type="RefSeq" id="WP_091651310.1">
    <property type="nucleotide sequence ID" value="NZ_FOVW01000003.1"/>
</dbReference>
<protein>
    <submittedName>
        <fullName evidence="2">Uncharacterized protein</fullName>
    </submittedName>
</protein>
<name>A0A1I5DRJ3_9BACT</name>
<gene>
    <name evidence="2" type="ORF">SAMN04488519_103122</name>
</gene>
<evidence type="ECO:0000313" key="2">
    <source>
        <dbReference type="EMBL" id="SFO01885.1"/>
    </source>
</evidence>
<reference evidence="3" key="1">
    <citation type="submission" date="2016-10" db="EMBL/GenBank/DDBJ databases">
        <authorList>
            <person name="Varghese N."/>
            <person name="Submissions S."/>
        </authorList>
    </citation>
    <scope>NUCLEOTIDE SEQUENCE [LARGE SCALE GENOMIC DNA]</scope>
    <source>
        <strain evidence="3">DSM 15282</strain>
    </source>
</reference>
<evidence type="ECO:0000313" key="3">
    <source>
        <dbReference type="Proteomes" id="UP000199564"/>
    </source>
</evidence>
<organism evidence="2 3">
    <name type="scientific">Algoriphagus ornithinivorans</name>
    <dbReference type="NCBI Taxonomy" id="226506"/>
    <lineage>
        <taxon>Bacteria</taxon>
        <taxon>Pseudomonadati</taxon>
        <taxon>Bacteroidota</taxon>
        <taxon>Cytophagia</taxon>
        <taxon>Cytophagales</taxon>
        <taxon>Cyclobacteriaceae</taxon>
        <taxon>Algoriphagus</taxon>
    </lineage>
</organism>
<feature type="chain" id="PRO_5011796644" evidence="1">
    <location>
        <begin position="20"/>
        <end position="302"/>
    </location>
</feature>
<dbReference type="InterPro" id="IPR046230">
    <property type="entry name" value="DUF6263"/>
</dbReference>
<dbReference type="Pfam" id="PF19777">
    <property type="entry name" value="DUF6263"/>
    <property type="match status" value="1"/>
</dbReference>
<evidence type="ECO:0000256" key="1">
    <source>
        <dbReference type="SAM" id="SignalP"/>
    </source>
</evidence>
<feature type="signal peptide" evidence="1">
    <location>
        <begin position="1"/>
        <end position="19"/>
    </location>
</feature>
<dbReference type="AlphaFoldDB" id="A0A1I5DRJ3"/>
<accession>A0A1I5DRJ3</accession>
<keyword evidence="1" id="KW-0732">Signal</keyword>
<dbReference type="Proteomes" id="UP000199564">
    <property type="component" value="Unassembled WGS sequence"/>
</dbReference>
<keyword evidence="3" id="KW-1185">Reference proteome</keyword>
<proteinExistence type="predicted"/>
<dbReference type="EMBL" id="FOVW01000003">
    <property type="protein sequence ID" value="SFO01885.1"/>
    <property type="molecule type" value="Genomic_DNA"/>
</dbReference>